<feature type="region of interest" description="Disordered" evidence="1">
    <location>
        <begin position="239"/>
        <end position="271"/>
    </location>
</feature>
<feature type="compositionally biased region" description="Acidic residues" evidence="1">
    <location>
        <begin position="245"/>
        <end position="256"/>
    </location>
</feature>
<accession>A0A8S3S6H6</accession>
<gene>
    <name evidence="2" type="ORF">MEDL_28726</name>
</gene>
<reference evidence="2" key="1">
    <citation type="submission" date="2021-03" db="EMBL/GenBank/DDBJ databases">
        <authorList>
            <person name="Bekaert M."/>
        </authorList>
    </citation>
    <scope>NUCLEOTIDE SEQUENCE</scope>
</reference>
<evidence type="ECO:0000313" key="2">
    <source>
        <dbReference type="EMBL" id="CAG2214914.1"/>
    </source>
</evidence>
<proteinExistence type="predicted"/>
<sequence length="294" mass="33632">MDTLIKLSHSFILPPQHRTMDISAFIPTTFHVDDIRTIYFTQSEFTSPLDVSVDDITDDHSMISLLLRDIILKIQTALNHFKSRPVTPTQQQIQLPSYRSSTIIRDVKVYYKYLSAIEKSEDGVKINNFFTQVYSDDMREMKQILLNILVVLSKDANIGSDLKNQSDPSLPDNLSEYQASVLEILTDLKQYVYNDTILYYLSIDNMYDIIKTAHVGELLPNLETEEDLEKVFKEVSEENSKIEIDNTDENTDAESVETERELNDSGSTSTTIEVVSEEVETPIIRGRKLTTLSD</sequence>
<dbReference type="Proteomes" id="UP000683360">
    <property type="component" value="Unassembled WGS sequence"/>
</dbReference>
<keyword evidence="3" id="KW-1185">Reference proteome</keyword>
<dbReference type="AlphaFoldDB" id="A0A8S3S6H6"/>
<evidence type="ECO:0000256" key="1">
    <source>
        <dbReference type="SAM" id="MobiDB-lite"/>
    </source>
</evidence>
<name>A0A8S3S6H6_MYTED</name>
<comment type="caution">
    <text evidence="2">The sequence shown here is derived from an EMBL/GenBank/DDBJ whole genome shotgun (WGS) entry which is preliminary data.</text>
</comment>
<organism evidence="2 3">
    <name type="scientific">Mytilus edulis</name>
    <name type="common">Blue mussel</name>
    <dbReference type="NCBI Taxonomy" id="6550"/>
    <lineage>
        <taxon>Eukaryota</taxon>
        <taxon>Metazoa</taxon>
        <taxon>Spiralia</taxon>
        <taxon>Lophotrochozoa</taxon>
        <taxon>Mollusca</taxon>
        <taxon>Bivalvia</taxon>
        <taxon>Autobranchia</taxon>
        <taxon>Pteriomorphia</taxon>
        <taxon>Mytilida</taxon>
        <taxon>Mytiloidea</taxon>
        <taxon>Mytilidae</taxon>
        <taxon>Mytilinae</taxon>
        <taxon>Mytilus</taxon>
    </lineage>
</organism>
<dbReference type="EMBL" id="CAJPWZ010001428">
    <property type="protein sequence ID" value="CAG2214914.1"/>
    <property type="molecule type" value="Genomic_DNA"/>
</dbReference>
<protein>
    <submittedName>
        <fullName evidence="2">Uncharacterized protein</fullName>
    </submittedName>
</protein>
<evidence type="ECO:0000313" key="3">
    <source>
        <dbReference type="Proteomes" id="UP000683360"/>
    </source>
</evidence>